<comment type="caution">
    <text evidence="2">The sequence shown here is derived from an EMBL/GenBank/DDBJ whole genome shotgun (WGS) entry which is preliminary data.</text>
</comment>
<dbReference type="AlphaFoldDB" id="A0A841IMC0"/>
<dbReference type="Pfam" id="PF02036">
    <property type="entry name" value="SCP2"/>
    <property type="match status" value="1"/>
</dbReference>
<organism evidence="2 3">
    <name type="scientific">Nocardiopsis algeriensis</name>
    <dbReference type="NCBI Taxonomy" id="1478215"/>
    <lineage>
        <taxon>Bacteria</taxon>
        <taxon>Bacillati</taxon>
        <taxon>Actinomycetota</taxon>
        <taxon>Actinomycetes</taxon>
        <taxon>Streptosporangiales</taxon>
        <taxon>Nocardiopsidaceae</taxon>
        <taxon>Nocardiopsis</taxon>
    </lineage>
</organism>
<dbReference type="RefSeq" id="WP_184290200.1">
    <property type="nucleotide sequence ID" value="NZ_JACHJO010000004.1"/>
</dbReference>
<feature type="domain" description="SCP2" evidence="1">
    <location>
        <begin position="22"/>
        <end position="114"/>
    </location>
</feature>
<protein>
    <submittedName>
        <fullName evidence="2">Putative lipid carrier protein YhbT</fullName>
    </submittedName>
</protein>
<proteinExistence type="predicted"/>
<dbReference type="InterPro" id="IPR003033">
    <property type="entry name" value="SCP2_sterol-bd_dom"/>
</dbReference>
<accession>A0A841IMC0</accession>
<gene>
    <name evidence="2" type="ORF">FHS13_001752</name>
</gene>
<sequence>MSSIDACLAGIAKVNERILAKPEEDRRKHIRERSVSVVVPDLPAVFDMRLTVEGLVDIVQRPRGGPEARPQVRITVDSGDLVDLAEGRLDPGQALLRRRIRLDASMGDMLRLRKFL</sequence>
<name>A0A841IMC0_9ACTN</name>
<evidence type="ECO:0000259" key="1">
    <source>
        <dbReference type="Pfam" id="PF02036"/>
    </source>
</evidence>
<dbReference type="Proteomes" id="UP000536604">
    <property type="component" value="Unassembled WGS sequence"/>
</dbReference>
<keyword evidence="3" id="KW-1185">Reference proteome</keyword>
<reference evidence="2 3" key="1">
    <citation type="submission" date="2020-08" db="EMBL/GenBank/DDBJ databases">
        <title>Genomic Encyclopedia of Type Strains, Phase III (KMG-III): the genomes of soil and plant-associated and newly described type strains.</title>
        <authorList>
            <person name="Whitman W."/>
        </authorList>
    </citation>
    <scope>NUCLEOTIDE SEQUENCE [LARGE SCALE GENOMIC DNA]</scope>
    <source>
        <strain evidence="2 3">CECT 8712</strain>
    </source>
</reference>
<dbReference type="Gene3D" id="3.30.1050.10">
    <property type="entry name" value="SCP2 sterol-binding domain"/>
    <property type="match status" value="1"/>
</dbReference>
<dbReference type="SUPFAM" id="SSF55718">
    <property type="entry name" value="SCP-like"/>
    <property type="match status" value="1"/>
</dbReference>
<evidence type="ECO:0000313" key="2">
    <source>
        <dbReference type="EMBL" id="MBB6119803.1"/>
    </source>
</evidence>
<dbReference type="EMBL" id="JACHJO010000004">
    <property type="protein sequence ID" value="MBB6119803.1"/>
    <property type="molecule type" value="Genomic_DNA"/>
</dbReference>
<dbReference type="InterPro" id="IPR036527">
    <property type="entry name" value="SCP2_sterol-bd_dom_sf"/>
</dbReference>
<evidence type="ECO:0000313" key="3">
    <source>
        <dbReference type="Proteomes" id="UP000536604"/>
    </source>
</evidence>